<sequence>MRAGFHSTAGTTGDMTRMGKLEAYKRHQPHRSDSFDSDEKGEVPRATILQQQLSTATISGTPGADSPNSTSLGTTIVLSSSNLERGTPLAIGAFKVQKLLSHTSHVATPLHAASKLSVSFTPSSPLMSSQQRDYMKARENVTSSDGEDDSEREEAHLLLSIMRAQHQLCQLEQDVIHAQLTENIALGELHKKIWTQLSTI</sequence>
<organism evidence="2 3">
    <name type="scientific">Boletus edulis BED1</name>
    <dbReference type="NCBI Taxonomy" id="1328754"/>
    <lineage>
        <taxon>Eukaryota</taxon>
        <taxon>Fungi</taxon>
        <taxon>Dikarya</taxon>
        <taxon>Basidiomycota</taxon>
        <taxon>Agaricomycotina</taxon>
        <taxon>Agaricomycetes</taxon>
        <taxon>Agaricomycetidae</taxon>
        <taxon>Boletales</taxon>
        <taxon>Boletineae</taxon>
        <taxon>Boletaceae</taxon>
        <taxon>Boletoideae</taxon>
        <taxon>Boletus</taxon>
    </lineage>
</organism>
<reference evidence="2" key="2">
    <citation type="journal article" date="2020" name="Nat. Commun.">
        <title>Large-scale genome sequencing of mycorrhizal fungi provides insights into the early evolution of symbiotic traits.</title>
        <authorList>
            <person name="Miyauchi S."/>
            <person name="Kiss E."/>
            <person name="Kuo A."/>
            <person name="Drula E."/>
            <person name="Kohler A."/>
            <person name="Sanchez-Garcia M."/>
            <person name="Morin E."/>
            <person name="Andreopoulos B."/>
            <person name="Barry K.W."/>
            <person name="Bonito G."/>
            <person name="Buee M."/>
            <person name="Carver A."/>
            <person name="Chen C."/>
            <person name="Cichocki N."/>
            <person name="Clum A."/>
            <person name="Culley D."/>
            <person name="Crous P.W."/>
            <person name="Fauchery L."/>
            <person name="Girlanda M."/>
            <person name="Hayes R.D."/>
            <person name="Keri Z."/>
            <person name="LaButti K."/>
            <person name="Lipzen A."/>
            <person name="Lombard V."/>
            <person name="Magnuson J."/>
            <person name="Maillard F."/>
            <person name="Murat C."/>
            <person name="Nolan M."/>
            <person name="Ohm R.A."/>
            <person name="Pangilinan J."/>
            <person name="Pereira M.F."/>
            <person name="Perotto S."/>
            <person name="Peter M."/>
            <person name="Pfister S."/>
            <person name="Riley R."/>
            <person name="Sitrit Y."/>
            <person name="Stielow J.B."/>
            <person name="Szollosi G."/>
            <person name="Zifcakova L."/>
            <person name="Stursova M."/>
            <person name="Spatafora J.W."/>
            <person name="Tedersoo L."/>
            <person name="Vaario L.M."/>
            <person name="Yamada A."/>
            <person name="Yan M."/>
            <person name="Wang P."/>
            <person name="Xu J."/>
            <person name="Bruns T."/>
            <person name="Baldrian P."/>
            <person name="Vilgalys R."/>
            <person name="Dunand C."/>
            <person name="Henrissat B."/>
            <person name="Grigoriev I.V."/>
            <person name="Hibbett D."/>
            <person name="Nagy L.G."/>
            <person name="Martin F.M."/>
        </authorList>
    </citation>
    <scope>NUCLEOTIDE SEQUENCE</scope>
    <source>
        <strain evidence="2">BED1</strain>
    </source>
</reference>
<feature type="region of interest" description="Disordered" evidence="1">
    <location>
        <begin position="1"/>
        <end position="42"/>
    </location>
</feature>
<protein>
    <submittedName>
        <fullName evidence="2">Uncharacterized protein</fullName>
    </submittedName>
</protein>
<dbReference type="Proteomes" id="UP001194468">
    <property type="component" value="Unassembled WGS sequence"/>
</dbReference>
<comment type="caution">
    <text evidence="2">The sequence shown here is derived from an EMBL/GenBank/DDBJ whole genome shotgun (WGS) entry which is preliminary data.</text>
</comment>
<keyword evidence="3" id="KW-1185">Reference proteome</keyword>
<reference evidence="2" key="1">
    <citation type="submission" date="2019-10" db="EMBL/GenBank/DDBJ databases">
        <authorList>
            <consortium name="DOE Joint Genome Institute"/>
            <person name="Kuo A."/>
            <person name="Miyauchi S."/>
            <person name="Kiss E."/>
            <person name="Drula E."/>
            <person name="Kohler A."/>
            <person name="Sanchez-Garcia M."/>
            <person name="Andreopoulos B."/>
            <person name="Barry K.W."/>
            <person name="Bonito G."/>
            <person name="Buee M."/>
            <person name="Carver A."/>
            <person name="Chen C."/>
            <person name="Cichocki N."/>
            <person name="Clum A."/>
            <person name="Culley D."/>
            <person name="Crous P.W."/>
            <person name="Fauchery L."/>
            <person name="Girlanda M."/>
            <person name="Hayes R."/>
            <person name="Keri Z."/>
            <person name="LaButti K."/>
            <person name="Lipzen A."/>
            <person name="Lombard V."/>
            <person name="Magnuson J."/>
            <person name="Maillard F."/>
            <person name="Morin E."/>
            <person name="Murat C."/>
            <person name="Nolan M."/>
            <person name="Ohm R."/>
            <person name="Pangilinan J."/>
            <person name="Pereira M."/>
            <person name="Perotto S."/>
            <person name="Peter M."/>
            <person name="Riley R."/>
            <person name="Sitrit Y."/>
            <person name="Stielow B."/>
            <person name="Szollosi G."/>
            <person name="Zifcakova L."/>
            <person name="Stursova M."/>
            <person name="Spatafora J.W."/>
            <person name="Tedersoo L."/>
            <person name="Vaario L.-M."/>
            <person name="Yamada A."/>
            <person name="Yan M."/>
            <person name="Wang P."/>
            <person name="Xu J."/>
            <person name="Bruns T."/>
            <person name="Baldrian P."/>
            <person name="Vilgalys R."/>
            <person name="Henrissat B."/>
            <person name="Grigoriev I.V."/>
            <person name="Hibbett D."/>
            <person name="Nagy L.G."/>
            <person name="Martin F.M."/>
        </authorList>
    </citation>
    <scope>NUCLEOTIDE SEQUENCE</scope>
    <source>
        <strain evidence="2">BED1</strain>
    </source>
</reference>
<evidence type="ECO:0000313" key="2">
    <source>
        <dbReference type="EMBL" id="KAF8422165.1"/>
    </source>
</evidence>
<evidence type="ECO:0000313" key="3">
    <source>
        <dbReference type="Proteomes" id="UP001194468"/>
    </source>
</evidence>
<dbReference type="EMBL" id="WHUW01000130">
    <property type="protein sequence ID" value="KAF8422165.1"/>
    <property type="molecule type" value="Genomic_DNA"/>
</dbReference>
<name>A0AAD4G6K1_BOLED</name>
<feature type="compositionally biased region" description="Basic and acidic residues" evidence="1">
    <location>
        <begin position="17"/>
        <end position="42"/>
    </location>
</feature>
<dbReference type="AlphaFoldDB" id="A0AAD4G6K1"/>
<proteinExistence type="predicted"/>
<gene>
    <name evidence="2" type="ORF">L210DRAFT_3510012</name>
</gene>
<accession>A0AAD4G6K1</accession>
<evidence type="ECO:0000256" key="1">
    <source>
        <dbReference type="SAM" id="MobiDB-lite"/>
    </source>
</evidence>